<dbReference type="EMBL" id="CP136862">
    <property type="protein sequence ID" value="WOJ90785.1"/>
    <property type="molecule type" value="Genomic_DNA"/>
</dbReference>
<sequence length="93" mass="10113">MFFLLRVVFWLAIVFASIFWPENVKPPARAEITPKAREILGKTLEQAREGVEKACVSAPISCLEAAVGASQLVGEKRREGKAKAPLDSPAAHP</sequence>
<protein>
    <submittedName>
        <fullName evidence="2">Uncharacterized protein</fullName>
    </submittedName>
</protein>
<evidence type="ECO:0000313" key="3">
    <source>
        <dbReference type="Proteomes" id="UP001626536"/>
    </source>
</evidence>
<gene>
    <name evidence="2" type="ORF">RZS28_05720</name>
</gene>
<evidence type="ECO:0000313" key="2">
    <source>
        <dbReference type="EMBL" id="WOJ90785.1"/>
    </source>
</evidence>
<dbReference type="RefSeq" id="WP_407340372.1">
    <property type="nucleotide sequence ID" value="NZ_CP136862.1"/>
</dbReference>
<feature type="compositionally biased region" description="Basic and acidic residues" evidence="1">
    <location>
        <begin position="74"/>
        <end position="84"/>
    </location>
</feature>
<keyword evidence="3" id="KW-1185">Reference proteome</keyword>
<accession>A0ABZ0HVE7</accession>
<evidence type="ECO:0000256" key="1">
    <source>
        <dbReference type="SAM" id="MobiDB-lite"/>
    </source>
</evidence>
<feature type="region of interest" description="Disordered" evidence="1">
    <location>
        <begin position="71"/>
        <end position="93"/>
    </location>
</feature>
<reference evidence="2 3" key="1">
    <citation type="submission" date="2023-10" db="EMBL/GenBank/DDBJ databases">
        <title>Novel methanotroph of the genus Methylocapsa from a subarctic wetland.</title>
        <authorList>
            <person name="Belova S.E."/>
            <person name="Oshkin I.Y."/>
            <person name="Miroshnikov K."/>
            <person name="Dedysh S.N."/>
        </authorList>
    </citation>
    <scope>NUCLEOTIDE SEQUENCE [LARGE SCALE GENOMIC DNA]</scope>
    <source>
        <strain evidence="2 3">RX1</strain>
    </source>
</reference>
<proteinExistence type="predicted"/>
<dbReference type="Proteomes" id="UP001626536">
    <property type="component" value="Chromosome"/>
</dbReference>
<organism evidence="2 3">
    <name type="scientific">Methylocapsa polymorpha</name>
    <dbReference type="NCBI Taxonomy" id="3080828"/>
    <lineage>
        <taxon>Bacteria</taxon>
        <taxon>Pseudomonadati</taxon>
        <taxon>Pseudomonadota</taxon>
        <taxon>Alphaproteobacteria</taxon>
        <taxon>Hyphomicrobiales</taxon>
        <taxon>Beijerinckiaceae</taxon>
        <taxon>Methylocapsa</taxon>
    </lineage>
</organism>
<name>A0ABZ0HVE7_9HYPH</name>